<dbReference type="STRING" id="33935.ADM90_15005"/>
<protein>
    <submittedName>
        <fullName evidence="2">Uncharacterized protein</fullName>
    </submittedName>
</protein>
<sequence length="343" mass="37319">MRQILTLCIVILATLLIGSEALAIDDQAKIEGRKAYGLSTDPELIQSLPYSAVYNMYLSPEEEAVLEQRFQTQSSVIPQIQQTLATMLDAKDYLGMYIDQANGGVVNIGIRHGAAVTEVEQAILAAYGEALPIQFYQAHYSEADLNKVMATIYANQAALNIQYASVDFSHQKIIVGITRKHSIAEASTNLRNLTKQDAALFQIYYVDKAAEALAIKASGCATGLSAITFYTMSYPIGTAQCWSALAMGMFYADHAADAEGIVMDKTAKTLTIVWNVSAQDIAAKTKQEILAIAKPNALTVSYPDTSPFAVGDRVAIWTTGAYNESYPAQGTATMIKQRNSYFE</sequence>
<feature type="chain" id="PRO_5005833983" evidence="1">
    <location>
        <begin position="24"/>
        <end position="343"/>
    </location>
</feature>
<dbReference type="Pfam" id="PF11518">
    <property type="entry name" value="DUF3221"/>
    <property type="match status" value="1"/>
</dbReference>
<dbReference type="PATRIC" id="fig|33935.3.peg.1728"/>
<proteinExistence type="predicted"/>
<dbReference type="EMBL" id="LGCI01000010">
    <property type="protein sequence ID" value="KOY80523.1"/>
    <property type="molecule type" value="Genomic_DNA"/>
</dbReference>
<name>A0A0M9DH67_9BACI</name>
<accession>A0A0M9DH67</accession>
<reference evidence="2 3" key="1">
    <citation type="submission" date="2015-07" db="EMBL/GenBank/DDBJ databases">
        <title>Genome sequencing project for genomic taxonomy and phylogenomics of Bacillus-like bacteria.</title>
        <authorList>
            <person name="Liu B."/>
            <person name="Wang J."/>
            <person name="Zhu Y."/>
            <person name="Liu G."/>
            <person name="Chen Q."/>
            <person name="Chen Z."/>
            <person name="Che J."/>
            <person name="Ge C."/>
            <person name="Shi H."/>
            <person name="Pan Z."/>
            <person name="Liu X."/>
        </authorList>
    </citation>
    <scope>NUCLEOTIDE SEQUENCE [LARGE SCALE GENOMIC DNA]</scope>
    <source>
        <strain evidence="2 3">DSM 54</strain>
    </source>
</reference>
<organism evidence="2 3">
    <name type="scientific">Lysinibacillus macroides</name>
    <dbReference type="NCBI Taxonomy" id="33935"/>
    <lineage>
        <taxon>Bacteria</taxon>
        <taxon>Bacillati</taxon>
        <taxon>Bacillota</taxon>
        <taxon>Bacilli</taxon>
        <taxon>Bacillales</taxon>
        <taxon>Bacillaceae</taxon>
        <taxon>Lysinibacillus</taxon>
    </lineage>
</organism>
<dbReference type="OrthoDB" id="2974120at2"/>
<comment type="caution">
    <text evidence="2">The sequence shown here is derived from an EMBL/GenBank/DDBJ whole genome shotgun (WGS) entry which is preliminary data.</text>
</comment>
<gene>
    <name evidence="2" type="ORF">ADM90_15005</name>
</gene>
<keyword evidence="3" id="KW-1185">Reference proteome</keyword>
<evidence type="ECO:0000313" key="2">
    <source>
        <dbReference type="EMBL" id="KOY80523.1"/>
    </source>
</evidence>
<evidence type="ECO:0000256" key="1">
    <source>
        <dbReference type="SAM" id="SignalP"/>
    </source>
</evidence>
<dbReference type="Proteomes" id="UP000037977">
    <property type="component" value="Unassembled WGS sequence"/>
</dbReference>
<dbReference type="RefSeq" id="WP_053995765.1">
    <property type="nucleotide sequence ID" value="NZ_CP065643.1"/>
</dbReference>
<feature type="signal peptide" evidence="1">
    <location>
        <begin position="1"/>
        <end position="23"/>
    </location>
</feature>
<dbReference type="AlphaFoldDB" id="A0A0M9DH67"/>
<keyword evidence="1" id="KW-0732">Signal</keyword>
<dbReference type="InterPro" id="IPR021598">
    <property type="entry name" value="DUF3221"/>
</dbReference>
<evidence type="ECO:0000313" key="3">
    <source>
        <dbReference type="Proteomes" id="UP000037977"/>
    </source>
</evidence>